<evidence type="ECO:0000313" key="3">
    <source>
        <dbReference type="EMBL" id="BDZ78433.1"/>
    </source>
</evidence>
<protein>
    <recommendedName>
        <fullName evidence="5">DUF1700 domain-containing protein</fullName>
    </recommendedName>
</protein>
<sequence length="257" mass="27506">MNRIQFMTELAALLQDISVEERVEAMKYYNDYFDEAGEENEEEIVRELGSPAKVAAEVKAGLGEASSDAGEFRETGYTDTRFEQKEAPAYPGQEKDSDEAGGGTEKQQGKYTREEQRSNNNWDTGSEETKQKNTGLKIVLIILVILVGLPVIVPAGIALICAAVAVVVAVVALFAGLAFASVMVVLLGVTLVGAGIACLIPEASAGLVLIGGGLITFVIGLIMTVASVRACMIVLPGFFRGIINLIRRPFHRRKAVA</sequence>
<feature type="transmembrane region" description="Helical" evidence="2">
    <location>
        <begin position="138"/>
        <end position="171"/>
    </location>
</feature>
<keyword evidence="2" id="KW-0472">Membrane</keyword>
<accession>A0ABM8I5M1</accession>
<keyword evidence="4" id="KW-1185">Reference proteome</keyword>
<keyword evidence="2" id="KW-0812">Transmembrane</keyword>
<feature type="compositionally biased region" description="Basic and acidic residues" evidence="1">
    <location>
        <begin position="107"/>
        <end position="117"/>
    </location>
</feature>
<dbReference type="Pfam" id="PF22564">
    <property type="entry name" value="HAAS"/>
    <property type="match status" value="1"/>
</dbReference>
<evidence type="ECO:0000313" key="4">
    <source>
        <dbReference type="Proteomes" id="UP001305815"/>
    </source>
</evidence>
<dbReference type="RefSeq" id="WP_316265485.1">
    <property type="nucleotide sequence ID" value="NZ_AP027742.1"/>
</dbReference>
<dbReference type="Proteomes" id="UP001305815">
    <property type="component" value="Chromosome"/>
</dbReference>
<proteinExistence type="predicted"/>
<organism evidence="3 4">
    <name type="scientific">Claveliimonas bilis</name>
    <dbReference type="NCBI Taxonomy" id="3028070"/>
    <lineage>
        <taxon>Bacteria</taxon>
        <taxon>Bacillati</taxon>
        <taxon>Bacillota</taxon>
        <taxon>Clostridia</taxon>
        <taxon>Lachnospirales</taxon>
        <taxon>Lachnospiraceae</taxon>
        <taxon>Claveliimonas</taxon>
    </lineage>
</organism>
<dbReference type="EMBL" id="AP027742">
    <property type="protein sequence ID" value="BDZ78433.1"/>
    <property type="molecule type" value="Genomic_DNA"/>
</dbReference>
<name>A0ABM8I5M1_9FIRM</name>
<feature type="transmembrane region" description="Helical" evidence="2">
    <location>
        <begin position="207"/>
        <end position="226"/>
    </location>
</feature>
<gene>
    <name evidence="3" type="ORF">Lac1_26160</name>
</gene>
<reference evidence="4" key="1">
    <citation type="journal article" date="2023" name="Int. J. Syst. Evol. Microbiol.">
        <title>Claveliimonas bilis gen. nov., sp. nov., deoxycholic acid-producing bacteria isolated from human faeces, and reclassification of Sellimonas monacensis Zenner et al. 2021 as Claveliimonas monacensis comb. nov.</title>
        <authorList>
            <person name="Hisatomi A."/>
            <person name="Kastawa N.W.E.P.G."/>
            <person name="Song I."/>
            <person name="Ohkuma M."/>
            <person name="Fukiya S."/>
            <person name="Sakamoto M."/>
        </authorList>
    </citation>
    <scope>NUCLEOTIDE SEQUENCE [LARGE SCALE GENOMIC DNA]</scope>
    <source>
        <strain evidence="4">12BBH14</strain>
    </source>
</reference>
<feature type="region of interest" description="Disordered" evidence="1">
    <location>
        <begin position="80"/>
        <end position="128"/>
    </location>
</feature>
<feature type="transmembrane region" description="Helical" evidence="2">
    <location>
        <begin position="177"/>
        <end position="200"/>
    </location>
</feature>
<evidence type="ECO:0000256" key="1">
    <source>
        <dbReference type="SAM" id="MobiDB-lite"/>
    </source>
</evidence>
<evidence type="ECO:0000256" key="2">
    <source>
        <dbReference type="SAM" id="Phobius"/>
    </source>
</evidence>
<evidence type="ECO:0008006" key="5">
    <source>
        <dbReference type="Google" id="ProtNLM"/>
    </source>
</evidence>
<keyword evidence="2" id="KW-1133">Transmembrane helix</keyword>